<dbReference type="EMBL" id="CP136920">
    <property type="protein sequence ID" value="WOO41746.1"/>
    <property type="molecule type" value="Genomic_DNA"/>
</dbReference>
<feature type="active site" description="Schiff-base intermediate with substrate" evidence="9">
    <location>
        <position position="205"/>
    </location>
</feature>
<dbReference type="FunFam" id="3.20.20.70:FF:000019">
    <property type="entry name" value="Delta-aminolevulinic acid dehydratase"/>
    <property type="match status" value="1"/>
</dbReference>
<keyword evidence="15" id="KW-1185">Reference proteome</keyword>
<organism evidence="14 15">
    <name type="scientific">Rubellicoccus peritrichatus</name>
    <dbReference type="NCBI Taxonomy" id="3080537"/>
    <lineage>
        <taxon>Bacteria</taxon>
        <taxon>Pseudomonadati</taxon>
        <taxon>Verrucomicrobiota</taxon>
        <taxon>Opitutia</taxon>
        <taxon>Puniceicoccales</taxon>
        <taxon>Cerasicoccaceae</taxon>
        <taxon>Rubellicoccus</taxon>
    </lineage>
</organism>
<evidence type="ECO:0000256" key="9">
    <source>
        <dbReference type="PIRSR" id="PIRSR001415-1"/>
    </source>
</evidence>
<feature type="region of interest" description="Disordered" evidence="13">
    <location>
        <begin position="1"/>
        <end position="20"/>
    </location>
</feature>
<evidence type="ECO:0000256" key="1">
    <source>
        <dbReference type="ARBA" id="ARBA00004694"/>
    </source>
</evidence>
<dbReference type="SMART" id="SM01004">
    <property type="entry name" value="ALAD"/>
    <property type="match status" value="1"/>
</dbReference>
<dbReference type="SUPFAM" id="SSF51569">
    <property type="entry name" value="Aldolase"/>
    <property type="match status" value="1"/>
</dbReference>
<comment type="similarity">
    <text evidence="2 12">Belongs to the ALAD family.</text>
</comment>
<gene>
    <name evidence="14" type="primary">hemB</name>
    <name evidence="14" type="ORF">RZN69_01500</name>
</gene>
<name>A0AAQ3QTV5_9BACT</name>
<dbReference type="Gene3D" id="3.20.20.70">
    <property type="entry name" value="Aldolase class I"/>
    <property type="match status" value="1"/>
</dbReference>
<comment type="catalytic activity">
    <reaction evidence="8 11">
        <text>2 5-aminolevulinate = porphobilinogen + 2 H2O + H(+)</text>
        <dbReference type="Rhea" id="RHEA:24064"/>
        <dbReference type="ChEBI" id="CHEBI:15377"/>
        <dbReference type="ChEBI" id="CHEBI:15378"/>
        <dbReference type="ChEBI" id="CHEBI:58126"/>
        <dbReference type="ChEBI" id="CHEBI:356416"/>
        <dbReference type="EC" id="4.2.1.24"/>
    </reaction>
</comment>
<feature type="binding site" evidence="10">
    <location>
        <position position="247"/>
    </location>
    <ligand>
        <name>Mg(2+)</name>
        <dbReference type="ChEBI" id="CHEBI:18420"/>
    </ligand>
</feature>
<comment type="pathway">
    <text evidence="1">Porphyrin-containing compound metabolism; protoporphyrin-IX biosynthesis; coproporphyrinogen-III from 5-aminolevulinate: step 1/4.</text>
</comment>
<evidence type="ECO:0000256" key="8">
    <source>
        <dbReference type="ARBA" id="ARBA00047651"/>
    </source>
</evidence>
<evidence type="ECO:0000256" key="6">
    <source>
        <dbReference type="ARBA" id="ARBA00023239"/>
    </source>
</evidence>
<proteinExistence type="inferred from homology"/>
<dbReference type="RefSeq" id="WP_317834230.1">
    <property type="nucleotide sequence ID" value="NZ_CP136920.1"/>
</dbReference>
<accession>A0AAQ3QTV5</accession>
<evidence type="ECO:0000256" key="5">
    <source>
        <dbReference type="ARBA" id="ARBA00023133"/>
    </source>
</evidence>
<feature type="active site" description="Schiff-base intermediate with substrate" evidence="9">
    <location>
        <position position="262"/>
    </location>
</feature>
<dbReference type="PANTHER" id="PTHR11458:SF0">
    <property type="entry name" value="DELTA-AMINOLEVULINIC ACID DEHYDRATASE"/>
    <property type="match status" value="1"/>
</dbReference>
<dbReference type="GO" id="GO:0008270">
    <property type="term" value="F:zinc ion binding"/>
    <property type="evidence" value="ECO:0007669"/>
    <property type="project" value="TreeGrafter"/>
</dbReference>
<dbReference type="GO" id="GO:0005829">
    <property type="term" value="C:cytosol"/>
    <property type="evidence" value="ECO:0007669"/>
    <property type="project" value="TreeGrafter"/>
</dbReference>
<dbReference type="InterPro" id="IPR013785">
    <property type="entry name" value="Aldolase_TIM"/>
</dbReference>
<keyword evidence="10" id="KW-0479">Metal-binding</keyword>
<sequence>MSENAFELDLPQRPRRHRRSDAMRRLVRETEVRTNDLIQPLFVIDGKGGSEEIDSMPGQQRLTIDLLADECSRLFDGGIPAVALFPKLDTSLKSALGKEALNKDTLILRAVRAVKKRCPELLVITDVALDPYTDHGHDGLLNKDGTDIENDHTVEVLMKMAVLNAQAGADFVAPSDMMDGRIGAIREALDEARLTHTSIMAYSAKFSSAYYGPFRDAVGSSKAAGTKLLNKDTYQLDPANRRMAVTETELDEAEGADVLMVKPAGPYLDIIRELRDRTELPVAAYQVSGEYAQIHAAARLGWLDLERTRDESLLSIKRAGADMILSYFAKDFVL</sequence>
<evidence type="ECO:0000256" key="4">
    <source>
        <dbReference type="ARBA" id="ARBA00020771"/>
    </source>
</evidence>
<dbReference type="PANTHER" id="PTHR11458">
    <property type="entry name" value="DELTA-AMINOLEVULINIC ACID DEHYDRATASE"/>
    <property type="match status" value="1"/>
</dbReference>
<dbReference type="InterPro" id="IPR030656">
    <property type="entry name" value="ALAD_AS"/>
</dbReference>
<keyword evidence="5" id="KW-0350">Heme biosynthesis</keyword>
<evidence type="ECO:0000256" key="13">
    <source>
        <dbReference type="SAM" id="MobiDB-lite"/>
    </source>
</evidence>
<evidence type="ECO:0000256" key="7">
    <source>
        <dbReference type="ARBA" id="ARBA00023244"/>
    </source>
</evidence>
<dbReference type="PIRSF" id="PIRSF001415">
    <property type="entry name" value="Porphbilin_synth"/>
    <property type="match status" value="1"/>
</dbReference>
<keyword evidence="6 11" id="KW-0456">Lyase</keyword>
<protein>
    <recommendedName>
        <fullName evidence="4 11">Delta-aminolevulinic acid dehydratase</fullName>
        <ecNumber evidence="3 11">4.2.1.24</ecNumber>
    </recommendedName>
</protein>
<evidence type="ECO:0000313" key="15">
    <source>
        <dbReference type="Proteomes" id="UP001304300"/>
    </source>
</evidence>
<dbReference type="KEGG" id="puo:RZN69_01500"/>
<evidence type="ECO:0000256" key="12">
    <source>
        <dbReference type="RuleBase" id="RU004161"/>
    </source>
</evidence>
<dbReference type="Proteomes" id="UP001304300">
    <property type="component" value="Chromosome"/>
</dbReference>
<evidence type="ECO:0000313" key="14">
    <source>
        <dbReference type="EMBL" id="WOO41746.1"/>
    </source>
</evidence>
<dbReference type="EC" id="4.2.1.24" evidence="3 11"/>
<keyword evidence="7 11" id="KW-0627">Porphyrin biosynthesis</keyword>
<dbReference type="PROSITE" id="PS00169">
    <property type="entry name" value="D_ALA_DEHYDRATASE"/>
    <property type="match status" value="1"/>
</dbReference>
<evidence type="ECO:0000256" key="10">
    <source>
        <dbReference type="PIRSR" id="PIRSR001415-5"/>
    </source>
</evidence>
<dbReference type="GO" id="GO:0004655">
    <property type="term" value="F:porphobilinogen synthase activity"/>
    <property type="evidence" value="ECO:0007669"/>
    <property type="project" value="UniProtKB-EC"/>
</dbReference>
<dbReference type="NCBIfam" id="NF006762">
    <property type="entry name" value="PRK09283.1"/>
    <property type="match status" value="1"/>
</dbReference>
<evidence type="ECO:0000256" key="2">
    <source>
        <dbReference type="ARBA" id="ARBA00008055"/>
    </source>
</evidence>
<keyword evidence="10" id="KW-0460">Magnesium</keyword>
<dbReference type="GO" id="GO:0006783">
    <property type="term" value="P:heme biosynthetic process"/>
    <property type="evidence" value="ECO:0007669"/>
    <property type="project" value="UniProtKB-KW"/>
</dbReference>
<dbReference type="Pfam" id="PF00490">
    <property type="entry name" value="ALAD"/>
    <property type="match status" value="1"/>
</dbReference>
<dbReference type="InterPro" id="IPR001731">
    <property type="entry name" value="ALAD"/>
</dbReference>
<evidence type="ECO:0000256" key="11">
    <source>
        <dbReference type="RuleBase" id="RU000515"/>
    </source>
</evidence>
<dbReference type="AlphaFoldDB" id="A0AAQ3QTV5"/>
<comment type="subunit">
    <text evidence="11">Homooctamer.</text>
</comment>
<reference evidence="14 15" key="1">
    <citation type="submission" date="2023-10" db="EMBL/GenBank/DDBJ databases">
        <title>Rubellicoccus peritrichatus gen. nov., sp. nov., isolated from an algae of coral reef tank.</title>
        <authorList>
            <person name="Luo J."/>
        </authorList>
    </citation>
    <scope>NUCLEOTIDE SEQUENCE [LARGE SCALE GENOMIC DNA]</scope>
    <source>
        <strain evidence="14 15">CR14</strain>
    </source>
</reference>
<dbReference type="PRINTS" id="PR00144">
    <property type="entry name" value="DALDHYDRTASE"/>
</dbReference>
<evidence type="ECO:0000256" key="3">
    <source>
        <dbReference type="ARBA" id="ARBA00012053"/>
    </source>
</evidence>